<keyword evidence="7" id="KW-1185">Reference proteome</keyword>
<keyword evidence="3" id="KW-0964">Secreted</keyword>
<protein>
    <recommendedName>
        <fullName evidence="5">Lipase domain-containing protein</fullName>
    </recommendedName>
</protein>
<evidence type="ECO:0000256" key="2">
    <source>
        <dbReference type="ARBA" id="ARBA00010701"/>
    </source>
</evidence>
<dbReference type="InterPro" id="IPR013818">
    <property type="entry name" value="Lipase"/>
</dbReference>
<evidence type="ECO:0000313" key="7">
    <source>
        <dbReference type="Proteomes" id="UP001231518"/>
    </source>
</evidence>
<dbReference type="InterPro" id="IPR029058">
    <property type="entry name" value="AB_hydrolase_fold"/>
</dbReference>
<evidence type="ECO:0000256" key="1">
    <source>
        <dbReference type="ARBA" id="ARBA00004613"/>
    </source>
</evidence>
<comment type="subcellular location">
    <subcellularLocation>
        <location evidence="1">Secreted</location>
    </subcellularLocation>
</comment>
<dbReference type="GO" id="GO:0017171">
    <property type="term" value="F:serine hydrolase activity"/>
    <property type="evidence" value="ECO:0007669"/>
    <property type="project" value="TreeGrafter"/>
</dbReference>
<organism evidence="6 7">
    <name type="scientific">Mythimna separata</name>
    <name type="common">Oriental armyworm</name>
    <name type="synonym">Pseudaletia separata</name>
    <dbReference type="NCBI Taxonomy" id="271217"/>
    <lineage>
        <taxon>Eukaryota</taxon>
        <taxon>Metazoa</taxon>
        <taxon>Ecdysozoa</taxon>
        <taxon>Arthropoda</taxon>
        <taxon>Hexapoda</taxon>
        <taxon>Insecta</taxon>
        <taxon>Pterygota</taxon>
        <taxon>Neoptera</taxon>
        <taxon>Endopterygota</taxon>
        <taxon>Lepidoptera</taxon>
        <taxon>Glossata</taxon>
        <taxon>Ditrysia</taxon>
        <taxon>Noctuoidea</taxon>
        <taxon>Noctuidae</taxon>
        <taxon>Noctuinae</taxon>
        <taxon>Hadenini</taxon>
        <taxon>Mythimna</taxon>
    </lineage>
</organism>
<dbReference type="Pfam" id="PF00151">
    <property type="entry name" value="Lipase"/>
    <property type="match status" value="1"/>
</dbReference>
<dbReference type="GO" id="GO:0016042">
    <property type="term" value="P:lipid catabolic process"/>
    <property type="evidence" value="ECO:0007669"/>
    <property type="project" value="TreeGrafter"/>
</dbReference>
<comment type="caution">
    <text evidence="6">The sequence shown here is derived from an EMBL/GenBank/DDBJ whole genome shotgun (WGS) entry which is preliminary data.</text>
</comment>
<name>A0AAD8DNG7_MYTSE</name>
<gene>
    <name evidence="6" type="ORF">PYW07_009787</name>
</gene>
<feature type="domain" description="Lipase" evidence="5">
    <location>
        <begin position="3"/>
        <end position="237"/>
    </location>
</feature>
<evidence type="ECO:0000256" key="3">
    <source>
        <dbReference type="ARBA" id="ARBA00022525"/>
    </source>
</evidence>
<evidence type="ECO:0000256" key="4">
    <source>
        <dbReference type="RuleBase" id="RU004262"/>
    </source>
</evidence>
<dbReference type="PANTHER" id="PTHR11610">
    <property type="entry name" value="LIPASE"/>
    <property type="match status" value="1"/>
</dbReference>
<dbReference type="GO" id="GO:0016298">
    <property type="term" value="F:lipase activity"/>
    <property type="evidence" value="ECO:0007669"/>
    <property type="project" value="InterPro"/>
</dbReference>
<dbReference type="PANTHER" id="PTHR11610:SF173">
    <property type="entry name" value="LIPASE DOMAIN-CONTAINING PROTEIN-RELATED"/>
    <property type="match status" value="1"/>
</dbReference>
<sequence length="275" mass="29612">MLVYLHGFTDNPQKSSFLSLRLAVEAGLGTCVNILALDAGSLLKCFYLRATTIVTFIGRVLGEAFASLILAGLNPSKIHLIGHSLGAHVAGFAGKEVYKRTGSNIGRITALDPAGPCFSAVEPTLGLFKTDADFVDVMHTDAGVYGMGQAMGHVDFWVNGGSQQPGCVFQTCSHGRSLEYFAESMVAPAGFIGVRCNSYFDFRQGKCDLSDMSVMGYYTLANITGDYYLISAGQSPFGTGALGTTYKTNDFVRGIAFAIRDAFLNLWRRIMNRSN</sequence>
<reference evidence="6" key="1">
    <citation type="submission" date="2023-03" db="EMBL/GenBank/DDBJ databases">
        <title>Chromosome-level genomes of two armyworms, Mythimna separata and Mythimna loreyi, provide insights into the biosynthesis and reception of sex pheromones.</title>
        <authorList>
            <person name="Zhao H."/>
        </authorList>
    </citation>
    <scope>NUCLEOTIDE SEQUENCE</scope>
    <source>
        <strain evidence="6">BeijingLab</strain>
        <tissue evidence="6">Pupa</tissue>
    </source>
</reference>
<proteinExistence type="inferred from homology"/>
<dbReference type="Proteomes" id="UP001231518">
    <property type="component" value="Chromosome 23"/>
</dbReference>
<dbReference type="Gene3D" id="3.40.50.1820">
    <property type="entry name" value="alpha/beta hydrolase"/>
    <property type="match status" value="1"/>
</dbReference>
<accession>A0AAD8DNG7</accession>
<dbReference type="GO" id="GO:0005615">
    <property type="term" value="C:extracellular space"/>
    <property type="evidence" value="ECO:0007669"/>
    <property type="project" value="TreeGrafter"/>
</dbReference>
<dbReference type="InterPro" id="IPR000734">
    <property type="entry name" value="TAG_lipase"/>
</dbReference>
<dbReference type="SUPFAM" id="SSF53474">
    <property type="entry name" value="alpha/beta-Hydrolases"/>
    <property type="match status" value="1"/>
</dbReference>
<evidence type="ECO:0000313" key="6">
    <source>
        <dbReference type="EMBL" id="KAJ8710421.1"/>
    </source>
</evidence>
<dbReference type="AlphaFoldDB" id="A0AAD8DNG7"/>
<comment type="similarity">
    <text evidence="2 4">Belongs to the AB hydrolase superfamily. Lipase family.</text>
</comment>
<evidence type="ECO:0000259" key="5">
    <source>
        <dbReference type="Pfam" id="PF00151"/>
    </source>
</evidence>
<dbReference type="EMBL" id="JARGEI010000023">
    <property type="protein sequence ID" value="KAJ8710421.1"/>
    <property type="molecule type" value="Genomic_DNA"/>
</dbReference>
<dbReference type="PRINTS" id="PR00821">
    <property type="entry name" value="TAGLIPASE"/>
</dbReference>